<dbReference type="Proteomes" id="UP000290439">
    <property type="component" value="Chromosome"/>
</dbReference>
<protein>
    <recommendedName>
        <fullName evidence="3">Ferredoxin</fullName>
    </recommendedName>
</protein>
<evidence type="ECO:0000313" key="1">
    <source>
        <dbReference type="EMBL" id="VFA97419.1"/>
    </source>
</evidence>
<gene>
    <name evidence="1" type="ORF">NCTC10797_01182</name>
</gene>
<sequence>MTANRTDNRLDEVPLQPLTCQECAARVLVRKSSRAQTSLQWNAEARLACHELGASPLPGPALAGCSRLGRTIDAAVASGELHVVETQPV</sequence>
<evidence type="ECO:0000313" key="2">
    <source>
        <dbReference type="Proteomes" id="UP000290439"/>
    </source>
</evidence>
<reference evidence="1 2" key="1">
    <citation type="submission" date="2019-02" db="EMBL/GenBank/DDBJ databases">
        <authorList>
            <consortium name="Pathogen Informatics"/>
        </authorList>
    </citation>
    <scope>NUCLEOTIDE SEQUENCE [LARGE SCALE GENOMIC DNA]</scope>
    <source>
        <strain evidence="1 2">3012STDY6756504</strain>
    </source>
</reference>
<evidence type="ECO:0008006" key="3">
    <source>
        <dbReference type="Google" id="ProtNLM"/>
    </source>
</evidence>
<organism evidence="1 2">
    <name type="scientific">Nocardia cyriacigeorgica</name>
    <dbReference type="NCBI Taxonomy" id="135487"/>
    <lineage>
        <taxon>Bacteria</taxon>
        <taxon>Bacillati</taxon>
        <taxon>Actinomycetota</taxon>
        <taxon>Actinomycetes</taxon>
        <taxon>Mycobacteriales</taxon>
        <taxon>Nocardiaceae</taxon>
        <taxon>Nocardia</taxon>
    </lineage>
</organism>
<dbReference type="AlphaFoldDB" id="A0A4U8VY62"/>
<proteinExistence type="predicted"/>
<accession>A0A4U8VY62</accession>
<dbReference type="RefSeq" id="WP_130916304.1">
    <property type="nucleotide sequence ID" value="NZ_JADLPK010000009.1"/>
</dbReference>
<dbReference type="EMBL" id="LR215973">
    <property type="protein sequence ID" value="VFA97419.1"/>
    <property type="molecule type" value="Genomic_DNA"/>
</dbReference>
<name>A0A4U8VY62_9NOCA</name>